<evidence type="ECO:0000313" key="4">
    <source>
        <dbReference type="Proteomes" id="UP001430172"/>
    </source>
</evidence>
<dbReference type="SUPFAM" id="SSF52540">
    <property type="entry name" value="P-loop containing nucleoside triphosphate hydrolases"/>
    <property type="match status" value="1"/>
</dbReference>
<dbReference type="PANTHER" id="PTHR43581:SF4">
    <property type="entry name" value="ATP_GTP PHOSPHATASE"/>
    <property type="match status" value="1"/>
</dbReference>
<proteinExistence type="predicted"/>
<evidence type="ECO:0000259" key="2">
    <source>
        <dbReference type="Pfam" id="PF20469"/>
    </source>
</evidence>
<name>A0ABS2CRU8_9MICO</name>
<protein>
    <submittedName>
        <fullName evidence="3">AAA family ATPase</fullName>
    </submittedName>
</protein>
<dbReference type="PANTHER" id="PTHR43581">
    <property type="entry name" value="ATP/GTP PHOSPHATASE"/>
    <property type="match status" value="1"/>
</dbReference>
<dbReference type="Pfam" id="PF13175">
    <property type="entry name" value="AAA_15"/>
    <property type="match status" value="1"/>
</dbReference>
<feature type="domain" description="OLD protein-like TOPRIM" evidence="2">
    <location>
        <begin position="159"/>
        <end position="217"/>
    </location>
</feature>
<organism evidence="3 4">
    <name type="scientific">Phycicoccus sonneratiae</name>
    <dbReference type="NCBI Taxonomy" id="2807628"/>
    <lineage>
        <taxon>Bacteria</taxon>
        <taxon>Bacillati</taxon>
        <taxon>Actinomycetota</taxon>
        <taxon>Actinomycetes</taxon>
        <taxon>Micrococcales</taxon>
        <taxon>Intrasporangiaceae</taxon>
        <taxon>Phycicoccus</taxon>
    </lineage>
</organism>
<dbReference type="EMBL" id="JAFDVD010000029">
    <property type="protein sequence ID" value="MBM6402606.1"/>
    <property type="molecule type" value="Genomic_DNA"/>
</dbReference>
<keyword evidence="4" id="KW-1185">Reference proteome</keyword>
<dbReference type="Gene3D" id="3.40.50.300">
    <property type="entry name" value="P-loop containing nucleotide triphosphate hydrolases"/>
    <property type="match status" value="1"/>
</dbReference>
<gene>
    <name evidence="3" type="ORF">JQN70_19610</name>
</gene>
<dbReference type="InterPro" id="IPR041685">
    <property type="entry name" value="AAA_GajA/Old/RecF-like"/>
</dbReference>
<dbReference type="Pfam" id="PF20469">
    <property type="entry name" value="OLD-like_TOPRIM"/>
    <property type="match status" value="1"/>
</dbReference>
<reference evidence="3" key="1">
    <citation type="submission" date="2021-02" db="EMBL/GenBank/DDBJ databases">
        <title>Phycicoccus sp. MQZ13P-5T, whole genome shotgun sequence.</title>
        <authorList>
            <person name="Tuo L."/>
        </authorList>
    </citation>
    <scope>NUCLEOTIDE SEQUENCE</scope>
    <source>
        <strain evidence="3">MQZ13P-5</strain>
    </source>
</reference>
<comment type="caution">
    <text evidence="3">The sequence shown here is derived from an EMBL/GenBank/DDBJ whole genome shotgun (WGS) entry which is preliminary data.</text>
</comment>
<accession>A0ABS2CRU8</accession>
<dbReference type="Proteomes" id="UP001430172">
    <property type="component" value="Unassembled WGS sequence"/>
</dbReference>
<dbReference type="InterPro" id="IPR034139">
    <property type="entry name" value="TOPRIM_OLD"/>
</dbReference>
<dbReference type="InterPro" id="IPR027417">
    <property type="entry name" value="P-loop_NTPase"/>
</dbReference>
<evidence type="ECO:0000313" key="3">
    <source>
        <dbReference type="EMBL" id="MBM6402606.1"/>
    </source>
</evidence>
<evidence type="ECO:0000259" key="1">
    <source>
        <dbReference type="Pfam" id="PF13175"/>
    </source>
</evidence>
<feature type="domain" description="Endonuclease GajA/Old nuclease/RecF-like AAA" evidence="1">
    <location>
        <begin position="40"/>
        <end position="118"/>
    </location>
</feature>
<sequence length="394" mass="43282">MVQQFSNESRHLFERAELRLDFAHDDALGWLADAVALRLTTGTHDERMVPVEEVGSGLQSLLVIGLLKGMVSQGSRVRLLLEEPETFLHPSAQRELARSLLDNRDLWFIASTHSSAMIDEATISDVVILRDHRLFATTSAEGADERQSAFMSGRGAEALFARSVLLVEGAGDVAVFEEIRRRIASHPALRPACSQMAVIGVGGKTAFTPWLRMLRGFVDQERKPAIRSLVCADGDAALQVIRSLNQAGVEVPESVRGTRPAVEETYSRRDQEGHQSAVQEFNTAATAASVSVHLLPFDLEFALAGNMQPGRAATIGTSIGLDCRDGEELAYRLGSKCRDVNAKGSSKSDLTRREIARQCTWPDLHPQFQDAIERWLEPVIRDPSDLSYLPDALA</sequence>
<dbReference type="InterPro" id="IPR051396">
    <property type="entry name" value="Bact_Antivir_Def_Nuclease"/>
</dbReference>